<name>A0ABU7JDK9_9GAMM</name>
<reference evidence="1 2" key="1">
    <citation type="submission" date="2023-06" db="EMBL/GenBank/DDBJ databases">
        <title>Alkalimonas sp., MEB004 an alkaliphilic bacterium isolated from Lonar Lake, India.</title>
        <authorList>
            <person name="Joshi A."/>
            <person name="Thite S."/>
        </authorList>
    </citation>
    <scope>NUCLEOTIDE SEQUENCE [LARGE SCALE GENOMIC DNA]</scope>
    <source>
        <strain evidence="1 2">MEB004</strain>
    </source>
</reference>
<comment type="caution">
    <text evidence="1">The sequence shown here is derived from an EMBL/GenBank/DDBJ whole genome shotgun (WGS) entry which is preliminary data.</text>
</comment>
<dbReference type="EMBL" id="JAUGZK010000003">
    <property type="protein sequence ID" value="MEE2023570.1"/>
    <property type="molecule type" value="Genomic_DNA"/>
</dbReference>
<evidence type="ECO:0000313" key="2">
    <source>
        <dbReference type="Proteomes" id="UP001339167"/>
    </source>
</evidence>
<dbReference type="RefSeq" id="WP_330086925.1">
    <property type="nucleotide sequence ID" value="NZ_JAUGZK010000003.1"/>
</dbReference>
<proteinExistence type="predicted"/>
<organism evidence="1 2">
    <name type="scientific">Alkalimonas mucilaginosa</name>
    <dbReference type="NCBI Taxonomy" id="3057676"/>
    <lineage>
        <taxon>Bacteria</taxon>
        <taxon>Pseudomonadati</taxon>
        <taxon>Pseudomonadota</taxon>
        <taxon>Gammaproteobacteria</taxon>
        <taxon>Alkalimonas</taxon>
    </lineage>
</organism>
<keyword evidence="2" id="KW-1185">Reference proteome</keyword>
<sequence length="98" mass="11617">MAKSFAKVAGFCTGYQFLIVDMMREQRFVFAELAAIRRHDDFAAQNTALCFEKLRYWYQMAQRLAMHDNSVSKAHVIYRMNKARCQRFERKVMGVRLP</sequence>
<accession>A0ABU7JDK9</accession>
<evidence type="ECO:0000313" key="1">
    <source>
        <dbReference type="EMBL" id="MEE2023570.1"/>
    </source>
</evidence>
<protein>
    <submittedName>
        <fullName evidence="1">Uncharacterized protein</fullName>
    </submittedName>
</protein>
<gene>
    <name evidence="1" type="ORF">QWF21_04870</name>
</gene>
<dbReference type="Proteomes" id="UP001339167">
    <property type="component" value="Unassembled WGS sequence"/>
</dbReference>